<dbReference type="InterPro" id="IPR017961">
    <property type="entry name" value="DNA_pol_Y-fam_little_finger"/>
</dbReference>
<organism evidence="4">
    <name type="scientific">uncultured Acetobacteraceae bacterium</name>
    <dbReference type="NCBI Taxonomy" id="169975"/>
    <lineage>
        <taxon>Bacteria</taxon>
        <taxon>Pseudomonadati</taxon>
        <taxon>Pseudomonadota</taxon>
        <taxon>Alphaproteobacteria</taxon>
        <taxon>Acetobacterales</taxon>
        <taxon>Acetobacteraceae</taxon>
        <taxon>environmental samples</taxon>
    </lineage>
</organism>
<dbReference type="CDD" id="cd03468">
    <property type="entry name" value="PolY_like"/>
    <property type="match status" value="1"/>
</dbReference>
<reference evidence="4" key="1">
    <citation type="submission" date="2020-02" db="EMBL/GenBank/DDBJ databases">
        <authorList>
            <person name="Meier V. D."/>
        </authorList>
    </citation>
    <scope>NUCLEOTIDE SEQUENCE</scope>
    <source>
        <strain evidence="4">AVDCRST_MAG08</strain>
    </source>
</reference>
<dbReference type="AlphaFoldDB" id="A0A6J4JJJ7"/>
<evidence type="ECO:0000313" key="4">
    <source>
        <dbReference type="EMBL" id="CAA9279487.1"/>
    </source>
</evidence>
<feature type="domain" description="DNA polymerase Y-family little finger" evidence="3">
    <location>
        <begin position="271"/>
        <end position="358"/>
    </location>
</feature>
<dbReference type="Pfam" id="PF11799">
    <property type="entry name" value="IMS_C"/>
    <property type="match status" value="1"/>
</dbReference>
<feature type="region of interest" description="Disordered" evidence="2">
    <location>
        <begin position="1"/>
        <end position="22"/>
    </location>
</feature>
<dbReference type="InterPro" id="IPR050356">
    <property type="entry name" value="SulA_CellDiv_inhibitor"/>
</dbReference>
<gene>
    <name evidence="4" type="ORF">AVDCRST_MAG08-3690</name>
</gene>
<dbReference type="EMBL" id="CADCTG010000278">
    <property type="protein sequence ID" value="CAA9279487.1"/>
    <property type="molecule type" value="Genomic_DNA"/>
</dbReference>
<proteinExistence type="predicted"/>
<dbReference type="GO" id="GO:0003684">
    <property type="term" value="F:damaged DNA binding"/>
    <property type="evidence" value="ECO:0007669"/>
    <property type="project" value="InterPro"/>
</dbReference>
<protein>
    <submittedName>
        <fullName evidence="4">DNA polymerase-like protein PA0670</fullName>
    </submittedName>
</protein>
<sequence length="531" mass="57552">MRRRVCRTPALGGAGSAAPAEEAAQPALPLVPSPSARRRILALHLPWLPTERLRLPGPLAVWTTEGTRRVLVAVDPAASEAGLRPGQALADAQAILPDVALHLAEPDADTAWLRRLALWALCVTPLPAVDPPDGLLLDITGAAHLHGGEEALLHAVTARFARAGVTVRGTIAGTPDAAAALARAGKHGAVVPPGGEAAAIAPLPLASLRLPPATIAMLHRLGLRRVGAVLEQPHALLARRFGTGLIETLDAATGRRPRPIRPLRPPPDFAAARDFLEPIVTREAIDATLGRLLPDLSERLERAGRGARRLVLLAFRVDGDVQAVAVGTGLPSRDPAHFARLFRERLERLRPGFGFERLALEARATEAMAAAQAALPGRRHGAGAANPWDLAQLLDRLSQRLAVWRLAPRASHWPERAVLRVGVFDSVSLPEGWNAARRPLRLLRRPVALQVTAMLPDGPPVLLGEGRASRRVLRAEGPERLEPEWWRDRPDRRFRDYYRVEVAGGVRLWVCRSGPFQADGTTRWWLHGRFE</sequence>
<evidence type="ECO:0000256" key="2">
    <source>
        <dbReference type="SAM" id="MobiDB-lite"/>
    </source>
</evidence>
<dbReference type="SUPFAM" id="SSF56672">
    <property type="entry name" value="DNA/RNA polymerases"/>
    <property type="match status" value="1"/>
</dbReference>
<dbReference type="InterPro" id="IPR043502">
    <property type="entry name" value="DNA/RNA_pol_sf"/>
</dbReference>
<name>A0A6J4JJJ7_9PROT</name>
<evidence type="ECO:0000256" key="1">
    <source>
        <dbReference type="ARBA" id="ARBA00022763"/>
    </source>
</evidence>
<dbReference type="PANTHER" id="PTHR35369:SF2">
    <property type="entry name" value="BLR3025 PROTEIN"/>
    <property type="match status" value="1"/>
</dbReference>
<dbReference type="GO" id="GO:0006281">
    <property type="term" value="P:DNA repair"/>
    <property type="evidence" value="ECO:0007669"/>
    <property type="project" value="InterPro"/>
</dbReference>
<dbReference type="PANTHER" id="PTHR35369">
    <property type="entry name" value="BLR3025 PROTEIN-RELATED"/>
    <property type="match status" value="1"/>
</dbReference>
<evidence type="ECO:0000259" key="3">
    <source>
        <dbReference type="Pfam" id="PF11799"/>
    </source>
</evidence>
<accession>A0A6J4JJJ7</accession>
<keyword evidence="1" id="KW-0227">DNA damage</keyword>